<evidence type="ECO:0000313" key="2">
    <source>
        <dbReference type="Proteomes" id="UP000316621"/>
    </source>
</evidence>
<gene>
    <name evidence="1" type="ORF">C5167_047528</name>
</gene>
<proteinExistence type="predicted"/>
<dbReference type="EMBL" id="CM010725">
    <property type="protein sequence ID" value="RZC84746.1"/>
    <property type="molecule type" value="Genomic_DNA"/>
</dbReference>
<name>A0A4Y7LHM5_PAPSO</name>
<dbReference type="AlphaFoldDB" id="A0A4Y7LHM5"/>
<sequence length="60" mass="6572">MVRIEAGESLIKSKNGLSWVGSELELKSRNGGCISDLIYNSEENRENGCITCYASENMTA</sequence>
<accession>A0A4Y7LHM5</accession>
<dbReference type="Proteomes" id="UP000316621">
    <property type="component" value="Chromosome 11"/>
</dbReference>
<evidence type="ECO:0000313" key="1">
    <source>
        <dbReference type="EMBL" id="RZC84746.1"/>
    </source>
</evidence>
<dbReference type="Gramene" id="RZC84746">
    <property type="protein sequence ID" value="RZC84746"/>
    <property type="gene ID" value="C5167_047528"/>
</dbReference>
<protein>
    <submittedName>
        <fullName evidence="1">Uncharacterized protein</fullName>
    </submittedName>
</protein>
<reference evidence="1 2" key="1">
    <citation type="journal article" date="2018" name="Science">
        <title>The opium poppy genome and morphinan production.</title>
        <authorList>
            <person name="Guo L."/>
            <person name="Winzer T."/>
            <person name="Yang X."/>
            <person name="Li Y."/>
            <person name="Ning Z."/>
            <person name="He Z."/>
            <person name="Teodor R."/>
            <person name="Lu Y."/>
            <person name="Bowser T.A."/>
            <person name="Graham I.A."/>
            <person name="Ye K."/>
        </authorList>
    </citation>
    <scope>NUCLEOTIDE SEQUENCE [LARGE SCALE GENOMIC DNA]</scope>
    <source>
        <strain evidence="2">cv. HN1</strain>
        <tissue evidence="1">Leaves</tissue>
    </source>
</reference>
<organism evidence="1 2">
    <name type="scientific">Papaver somniferum</name>
    <name type="common">Opium poppy</name>
    <dbReference type="NCBI Taxonomy" id="3469"/>
    <lineage>
        <taxon>Eukaryota</taxon>
        <taxon>Viridiplantae</taxon>
        <taxon>Streptophyta</taxon>
        <taxon>Embryophyta</taxon>
        <taxon>Tracheophyta</taxon>
        <taxon>Spermatophyta</taxon>
        <taxon>Magnoliopsida</taxon>
        <taxon>Ranunculales</taxon>
        <taxon>Papaveraceae</taxon>
        <taxon>Papaveroideae</taxon>
        <taxon>Papaver</taxon>
    </lineage>
</organism>
<keyword evidence="2" id="KW-1185">Reference proteome</keyword>